<dbReference type="Pfam" id="PF24883">
    <property type="entry name" value="NPHP3_N"/>
    <property type="match status" value="1"/>
</dbReference>
<dbReference type="EMBL" id="JAULSO010000002">
    <property type="protein sequence ID" value="KAK3689945.1"/>
    <property type="molecule type" value="Genomic_DNA"/>
</dbReference>
<keyword evidence="1" id="KW-0677">Repeat</keyword>
<gene>
    <name evidence="3" type="ORF">B0T22DRAFT_378180</name>
</gene>
<name>A0AAE0XC14_9PEZI</name>
<evidence type="ECO:0000256" key="1">
    <source>
        <dbReference type="ARBA" id="ARBA00022737"/>
    </source>
</evidence>
<reference evidence="3" key="1">
    <citation type="journal article" date="2023" name="Mol. Phylogenet. Evol.">
        <title>Genome-scale phylogeny and comparative genomics of the fungal order Sordariales.</title>
        <authorList>
            <person name="Hensen N."/>
            <person name="Bonometti L."/>
            <person name="Westerberg I."/>
            <person name="Brannstrom I.O."/>
            <person name="Guillou S."/>
            <person name="Cros-Aarteil S."/>
            <person name="Calhoun S."/>
            <person name="Haridas S."/>
            <person name="Kuo A."/>
            <person name="Mondo S."/>
            <person name="Pangilinan J."/>
            <person name="Riley R."/>
            <person name="LaButti K."/>
            <person name="Andreopoulos B."/>
            <person name="Lipzen A."/>
            <person name="Chen C."/>
            <person name="Yan M."/>
            <person name="Daum C."/>
            <person name="Ng V."/>
            <person name="Clum A."/>
            <person name="Steindorff A."/>
            <person name="Ohm R.A."/>
            <person name="Martin F."/>
            <person name="Silar P."/>
            <person name="Natvig D.O."/>
            <person name="Lalanne C."/>
            <person name="Gautier V."/>
            <person name="Ament-Velasquez S.L."/>
            <person name="Kruys A."/>
            <person name="Hutchinson M.I."/>
            <person name="Powell A.J."/>
            <person name="Barry K."/>
            <person name="Miller A.N."/>
            <person name="Grigoriev I.V."/>
            <person name="Debuchy R."/>
            <person name="Gladieux P."/>
            <person name="Hiltunen Thoren M."/>
            <person name="Johannesson H."/>
        </authorList>
    </citation>
    <scope>NUCLEOTIDE SEQUENCE</scope>
    <source>
        <strain evidence="3">CBS 314.62</strain>
    </source>
</reference>
<feature type="domain" description="Nephrocystin 3-like N-terminal" evidence="2">
    <location>
        <begin position="9"/>
        <end position="179"/>
    </location>
</feature>
<dbReference type="Gene3D" id="3.40.50.300">
    <property type="entry name" value="P-loop containing nucleotide triphosphate hydrolases"/>
    <property type="match status" value="1"/>
</dbReference>
<evidence type="ECO:0000313" key="3">
    <source>
        <dbReference type="EMBL" id="KAK3689945.1"/>
    </source>
</evidence>
<dbReference type="InterPro" id="IPR056884">
    <property type="entry name" value="NPHP3-like_N"/>
</dbReference>
<accession>A0AAE0XC14</accession>
<organism evidence="3 4">
    <name type="scientific">Podospora appendiculata</name>
    <dbReference type="NCBI Taxonomy" id="314037"/>
    <lineage>
        <taxon>Eukaryota</taxon>
        <taxon>Fungi</taxon>
        <taxon>Dikarya</taxon>
        <taxon>Ascomycota</taxon>
        <taxon>Pezizomycotina</taxon>
        <taxon>Sordariomycetes</taxon>
        <taxon>Sordariomycetidae</taxon>
        <taxon>Sordariales</taxon>
        <taxon>Podosporaceae</taxon>
        <taxon>Podospora</taxon>
    </lineage>
</organism>
<sequence length="215" mass="24761">MQSAQSPTGFTRWLASREDEIPFWITGKPASGKSTLMKFITTHPRLTGLLKEWSGKLNLLMVSIHFWGPGSMMQKSQAGLLRTMLYQLLRQRPDLCRIVFPRRYVLYSLVGADLVFPPPWSLEELQHCLSRFAAEVGETDRVAMFVDGLDEYDGRCEELVEFLKKLQADHGFKLCVSSRPWNVFSDAFRTSPSLRMEDLTNDDLHIYIKRRLAKS</sequence>
<proteinExistence type="predicted"/>
<comment type="caution">
    <text evidence="3">The sequence shown here is derived from an EMBL/GenBank/DDBJ whole genome shotgun (WGS) entry which is preliminary data.</text>
</comment>
<dbReference type="PANTHER" id="PTHR10039:SF5">
    <property type="entry name" value="NACHT DOMAIN-CONTAINING PROTEIN"/>
    <property type="match status" value="1"/>
</dbReference>
<dbReference type="InterPro" id="IPR027417">
    <property type="entry name" value="P-loop_NTPase"/>
</dbReference>
<evidence type="ECO:0000259" key="2">
    <source>
        <dbReference type="Pfam" id="PF24883"/>
    </source>
</evidence>
<reference evidence="3" key="2">
    <citation type="submission" date="2023-06" db="EMBL/GenBank/DDBJ databases">
        <authorList>
            <consortium name="Lawrence Berkeley National Laboratory"/>
            <person name="Haridas S."/>
            <person name="Hensen N."/>
            <person name="Bonometti L."/>
            <person name="Westerberg I."/>
            <person name="Brannstrom I.O."/>
            <person name="Guillou S."/>
            <person name="Cros-Aarteil S."/>
            <person name="Calhoun S."/>
            <person name="Kuo A."/>
            <person name="Mondo S."/>
            <person name="Pangilinan J."/>
            <person name="Riley R."/>
            <person name="Labutti K."/>
            <person name="Andreopoulos B."/>
            <person name="Lipzen A."/>
            <person name="Chen C."/>
            <person name="Yanf M."/>
            <person name="Daum C."/>
            <person name="Ng V."/>
            <person name="Clum A."/>
            <person name="Steindorff A."/>
            <person name="Ohm R."/>
            <person name="Martin F."/>
            <person name="Silar P."/>
            <person name="Natvig D."/>
            <person name="Lalanne C."/>
            <person name="Gautier V."/>
            <person name="Ament-Velasquez S.L."/>
            <person name="Kruys A."/>
            <person name="Hutchinson M.I."/>
            <person name="Powell A.J."/>
            <person name="Barry K."/>
            <person name="Miller A.N."/>
            <person name="Grigoriev I.V."/>
            <person name="Debuchy R."/>
            <person name="Gladieux P."/>
            <person name="Thoren M.H."/>
            <person name="Johannesson H."/>
        </authorList>
    </citation>
    <scope>NUCLEOTIDE SEQUENCE</scope>
    <source>
        <strain evidence="3">CBS 314.62</strain>
    </source>
</reference>
<dbReference type="PANTHER" id="PTHR10039">
    <property type="entry name" value="AMELOGENIN"/>
    <property type="match status" value="1"/>
</dbReference>
<protein>
    <recommendedName>
        <fullName evidence="2">Nephrocystin 3-like N-terminal domain-containing protein</fullName>
    </recommendedName>
</protein>
<dbReference type="AlphaFoldDB" id="A0AAE0XC14"/>
<dbReference type="SUPFAM" id="SSF52540">
    <property type="entry name" value="P-loop containing nucleoside triphosphate hydrolases"/>
    <property type="match status" value="1"/>
</dbReference>
<keyword evidence="4" id="KW-1185">Reference proteome</keyword>
<evidence type="ECO:0000313" key="4">
    <source>
        <dbReference type="Proteomes" id="UP001270362"/>
    </source>
</evidence>
<dbReference type="Proteomes" id="UP001270362">
    <property type="component" value="Unassembled WGS sequence"/>
</dbReference>